<evidence type="ECO:0000313" key="2">
    <source>
        <dbReference type="Proteomes" id="UP000269221"/>
    </source>
</evidence>
<dbReference type="Proteomes" id="UP000269221">
    <property type="component" value="Unassembled WGS sequence"/>
</dbReference>
<dbReference type="AlphaFoldDB" id="A0A3M0LDV7"/>
<name>A0A3M0LDV7_HIRRU</name>
<dbReference type="EMBL" id="QRBI01000099">
    <property type="protein sequence ID" value="RMC17327.1"/>
    <property type="molecule type" value="Genomic_DNA"/>
</dbReference>
<protein>
    <submittedName>
        <fullName evidence="1">Uncharacterized protein</fullName>
    </submittedName>
</protein>
<dbReference type="STRING" id="333673.A0A3M0LDV7"/>
<comment type="caution">
    <text evidence="1">The sequence shown here is derived from an EMBL/GenBank/DDBJ whole genome shotgun (WGS) entry which is preliminary data.</text>
</comment>
<evidence type="ECO:0000313" key="1">
    <source>
        <dbReference type="EMBL" id="RMC17327.1"/>
    </source>
</evidence>
<organism evidence="1 2">
    <name type="scientific">Hirundo rustica rustica</name>
    <dbReference type="NCBI Taxonomy" id="333673"/>
    <lineage>
        <taxon>Eukaryota</taxon>
        <taxon>Metazoa</taxon>
        <taxon>Chordata</taxon>
        <taxon>Craniata</taxon>
        <taxon>Vertebrata</taxon>
        <taxon>Euteleostomi</taxon>
        <taxon>Archelosauria</taxon>
        <taxon>Archosauria</taxon>
        <taxon>Dinosauria</taxon>
        <taxon>Saurischia</taxon>
        <taxon>Theropoda</taxon>
        <taxon>Coelurosauria</taxon>
        <taxon>Aves</taxon>
        <taxon>Neognathae</taxon>
        <taxon>Neoaves</taxon>
        <taxon>Telluraves</taxon>
        <taxon>Australaves</taxon>
        <taxon>Passeriformes</taxon>
        <taxon>Sylvioidea</taxon>
        <taxon>Hirundinidae</taxon>
        <taxon>Hirundo</taxon>
    </lineage>
</organism>
<keyword evidence="2" id="KW-1185">Reference proteome</keyword>
<gene>
    <name evidence="1" type="ORF">DUI87_05908</name>
</gene>
<dbReference type="OrthoDB" id="8939918at2759"/>
<sequence length="166" mass="18777">MGCHPEGPGQAQKVAHVNLINKVKCKVLHLGQGNPGYQSRLRDEQIHSSPAEKDLGVLVDARLDVSQQCAFADLYPGLLKKQHDWQVQGGDFPSLLHCGDTAEFCVQFPGPQHRKVKEKVQRKVMEQVQRRPQKLSESHRSCEHRLRELGLLSLEKGRFLLLPFNT</sequence>
<reference evidence="1 2" key="1">
    <citation type="submission" date="2018-07" db="EMBL/GenBank/DDBJ databases">
        <title>A high quality draft genome assembly of the barn swallow (H. rustica rustica).</title>
        <authorList>
            <person name="Formenti G."/>
            <person name="Chiara M."/>
            <person name="Poveda L."/>
            <person name="Francoijs K.-J."/>
            <person name="Bonisoli-Alquati A."/>
            <person name="Canova L."/>
            <person name="Gianfranceschi L."/>
            <person name="Horner D.S."/>
            <person name="Saino N."/>
        </authorList>
    </citation>
    <scope>NUCLEOTIDE SEQUENCE [LARGE SCALE GENOMIC DNA]</scope>
    <source>
        <strain evidence="1">Chelidonia</strain>
        <tissue evidence="1">Blood</tissue>
    </source>
</reference>
<proteinExistence type="predicted"/>
<accession>A0A3M0LDV7</accession>